<proteinExistence type="inferred from homology"/>
<keyword evidence="16" id="KW-1185">Reference proteome</keyword>
<keyword evidence="9" id="KW-0238">DNA-binding</keyword>
<dbReference type="GO" id="GO:0005737">
    <property type="term" value="C:cytoplasm"/>
    <property type="evidence" value="ECO:0007669"/>
    <property type="project" value="UniProtKB-SubCell"/>
</dbReference>
<dbReference type="GO" id="GO:0004518">
    <property type="term" value="F:nuclease activity"/>
    <property type="evidence" value="ECO:0007669"/>
    <property type="project" value="UniProtKB-KW"/>
</dbReference>
<dbReference type="GO" id="GO:0005524">
    <property type="term" value="F:ATP binding"/>
    <property type="evidence" value="ECO:0007669"/>
    <property type="project" value="UniProtKB-KW"/>
</dbReference>
<dbReference type="GO" id="GO:0006281">
    <property type="term" value="P:DNA repair"/>
    <property type="evidence" value="ECO:0007669"/>
    <property type="project" value="UniProtKB-KW"/>
</dbReference>
<dbReference type="Gene3D" id="1.20.1580.10">
    <property type="entry name" value="ABC transporter ATPase like domain"/>
    <property type="match status" value="2"/>
</dbReference>
<dbReference type="OrthoDB" id="9809851at2"/>
<evidence type="ECO:0000313" key="16">
    <source>
        <dbReference type="Proteomes" id="UP000076947"/>
    </source>
</evidence>
<evidence type="ECO:0000259" key="14">
    <source>
        <dbReference type="PROSITE" id="PS50893"/>
    </source>
</evidence>
<organism evidence="15 16">
    <name type="scientific">Corynebacterium stationis</name>
    <dbReference type="NCBI Taxonomy" id="1705"/>
    <lineage>
        <taxon>Bacteria</taxon>
        <taxon>Bacillati</taxon>
        <taxon>Actinomycetota</taxon>
        <taxon>Actinomycetes</taxon>
        <taxon>Mycobacteriales</taxon>
        <taxon>Corynebacteriaceae</taxon>
        <taxon>Corynebacterium</taxon>
    </lineage>
</organism>
<evidence type="ECO:0000256" key="7">
    <source>
        <dbReference type="ARBA" id="ARBA00022840"/>
    </source>
</evidence>
<evidence type="ECO:0000256" key="6">
    <source>
        <dbReference type="ARBA" id="ARBA00022769"/>
    </source>
</evidence>
<dbReference type="SMART" id="SM00382">
    <property type="entry name" value="AAA"/>
    <property type="match status" value="2"/>
</dbReference>
<evidence type="ECO:0000256" key="12">
    <source>
        <dbReference type="ARBA" id="ARBA00039316"/>
    </source>
</evidence>
<evidence type="ECO:0000256" key="13">
    <source>
        <dbReference type="ARBA" id="ARBA00042156"/>
    </source>
</evidence>
<dbReference type="Pfam" id="PF00005">
    <property type="entry name" value="ABC_tran"/>
    <property type="match status" value="1"/>
</dbReference>
<keyword evidence="3" id="KW-0677">Repeat</keyword>
<dbReference type="Gene3D" id="1.10.8.280">
    <property type="entry name" value="ABC transporter ATPase domain-like"/>
    <property type="match status" value="1"/>
</dbReference>
<comment type="caution">
    <text evidence="15">The sequence shown here is derived from an EMBL/GenBank/DDBJ whole genome shotgun (WGS) entry which is preliminary data.</text>
</comment>
<gene>
    <name evidence="15" type="ORF">AYJ05_00555</name>
</gene>
<dbReference type="GO" id="GO:0016887">
    <property type="term" value="F:ATP hydrolysis activity"/>
    <property type="evidence" value="ECO:0007669"/>
    <property type="project" value="InterPro"/>
</dbReference>
<keyword evidence="5" id="KW-0227">DNA damage</keyword>
<name>A0A177IB74_9CORY</name>
<dbReference type="InterPro" id="IPR027417">
    <property type="entry name" value="P-loop_NTPase"/>
</dbReference>
<keyword evidence="6" id="KW-0228">DNA excision</keyword>
<evidence type="ECO:0000313" key="15">
    <source>
        <dbReference type="EMBL" id="OAH25984.1"/>
    </source>
</evidence>
<evidence type="ECO:0000256" key="2">
    <source>
        <dbReference type="ARBA" id="ARBA00022490"/>
    </source>
</evidence>
<protein>
    <recommendedName>
        <fullName evidence="12">UvrABC system protein A</fullName>
    </recommendedName>
    <alternativeName>
        <fullName evidence="13">Excinuclease ABC subunit A</fullName>
    </alternativeName>
</protein>
<dbReference type="PANTHER" id="PTHR43152:SF2">
    <property type="entry name" value="DRUG RESISTANCE ABC TRANSPORTER"/>
    <property type="match status" value="1"/>
</dbReference>
<dbReference type="InterPro" id="IPR003439">
    <property type="entry name" value="ABC_transporter-like_ATP-bd"/>
</dbReference>
<dbReference type="Gene3D" id="3.40.50.300">
    <property type="entry name" value="P-loop containing nucleotide triphosphate hydrolases"/>
    <property type="match status" value="2"/>
</dbReference>
<keyword evidence="7" id="KW-0067">ATP-binding</keyword>
<dbReference type="InterPro" id="IPR003593">
    <property type="entry name" value="AAA+_ATPase"/>
</dbReference>
<dbReference type="AlphaFoldDB" id="A0A177IB74"/>
<keyword evidence="10" id="KW-0234">DNA repair</keyword>
<dbReference type="Proteomes" id="UP000076947">
    <property type="component" value="Unassembled WGS sequence"/>
</dbReference>
<comment type="similarity">
    <text evidence="11">Belongs to the ABC transporter superfamily. UvrA family.</text>
</comment>
<dbReference type="GO" id="GO:0003677">
    <property type="term" value="F:DNA binding"/>
    <property type="evidence" value="ECO:0007669"/>
    <property type="project" value="UniProtKB-KW"/>
</dbReference>
<evidence type="ECO:0000256" key="3">
    <source>
        <dbReference type="ARBA" id="ARBA00022737"/>
    </source>
</evidence>
<accession>A0A177IB74</accession>
<dbReference type="STRING" id="1705.CA21670_02040"/>
<reference evidence="16" key="1">
    <citation type="submission" date="2016-02" db="EMBL/GenBank/DDBJ databases">
        <authorList>
            <person name="Kaur G."/>
            <person name="Nair G.R."/>
            <person name="Mayilraj S."/>
        </authorList>
    </citation>
    <scope>NUCLEOTIDE SEQUENCE [LARGE SCALE GENOMIC DNA]</scope>
    <source>
        <strain evidence="16">GA-15</strain>
    </source>
</reference>
<evidence type="ECO:0000256" key="4">
    <source>
        <dbReference type="ARBA" id="ARBA00022741"/>
    </source>
</evidence>
<evidence type="ECO:0000256" key="8">
    <source>
        <dbReference type="ARBA" id="ARBA00022881"/>
    </source>
</evidence>
<evidence type="ECO:0000256" key="10">
    <source>
        <dbReference type="ARBA" id="ARBA00023204"/>
    </source>
</evidence>
<dbReference type="SUPFAM" id="SSF52540">
    <property type="entry name" value="P-loop containing nucleoside triphosphate hydrolases"/>
    <property type="match status" value="2"/>
</dbReference>
<dbReference type="PANTHER" id="PTHR43152">
    <property type="entry name" value="UVRABC SYSTEM PROTEIN A"/>
    <property type="match status" value="1"/>
</dbReference>
<evidence type="ECO:0000256" key="1">
    <source>
        <dbReference type="ARBA" id="ARBA00004496"/>
    </source>
</evidence>
<keyword evidence="4" id="KW-0547">Nucleotide-binding</keyword>
<dbReference type="PROSITE" id="PS50893">
    <property type="entry name" value="ABC_TRANSPORTER_2"/>
    <property type="match status" value="1"/>
</dbReference>
<feature type="domain" description="ABC transporter" evidence="14">
    <location>
        <begin position="472"/>
        <end position="771"/>
    </location>
</feature>
<evidence type="ECO:0000256" key="5">
    <source>
        <dbReference type="ARBA" id="ARBA00022763"/>
    </source>
</evidence>
<dbReference type="EMBL" id="LSTQ01000024">
    <property type="protein sequence ID" value="OAH25984.1"/>
    <property type="molecule type" value="Genomic_DNA"/>
</dbReference>
<keyword evidence="8" id="KW-0267">Excision nuclease</keyword>
<comment type="subcellular location">
    <subcellularLocation>
        <location evidence="1">Cytoplasm</location>
    </subcellularLocation>
</comment>
<sequence>MIGQEYIRVVGANDNNLKNVSIDIPKRKLTVFTGVSGSGKSSLVFDTVAAESQRLINETYPGFVQGFMQSLARPDVEHLEGLTAAIIVGQEPLAANTRSTFGTVTDITGMLRVLFSRIAEPHVGGPGAYSFNVPSVSAQGAMSVNDGKKTVTKFERTGGMCPHCDGTGRVSDIDLTAVVDESLSLNEGAILVPGLKVDSWSWKTYADSGFYSADKPVKDFTEAEKHKLYFAEDEKVKSSGINMTYNGLVPRLKGSLLAKDPDSLQKNLREYVDRAVTFVSCPDCGGTRLAEHARTSKINGKSIADISDVELGEVLQWLRGVDDKRVAPLVDVLASSLETAIDLGLGYLTLSRPSGTLSGGEAQRSRMVRHLGSALTDATYVFDEPTAGLHPADIERMNRTLLQLRDKGNTVLVVEHKPETIAIADHVIDLGPRAGTHGGEITFTGSFEELKASDTVTGKHLGDRVPVKDEVRKATDVVAIRGASRNNLDNVDVDIPLGVLSAITGVAGSGKSSLMACLPQDLVDSGRILFVDQSAIRGSRRSNPATYTGALDSIRKAFAKAHGVKPGLFSANSDGACPHCNGAGVVWVDLGLMSGVDVPCEVCEGRRFNDEVLGYELAGKNIADVLELPAEQAAAYFKDKESKVAAAAKICDTLVSVGLGYITLGQALNTLSGGERQRLKLAVHLGSKGAADILVLDEPTTGLHLADVDMLLGLLDTLVESGNTVVCVEHHLAVVAHADHVIDLGPGAGSEGGTIVFAGAPKDLMKVEESQTGQYLASYA</sequence>
<keyword evidence="2" id="KW-0963">Cytoplasm</keyword>
<evidence type="ECO:0000256" key="11">
    <source>
        <dbReference type="ARBA" id="ARBA00038000"/>
    </source>
</evidence>
<evidence type="ECO:0000256" key="9">
    <source>
        <dbReference type="ARBA" id="ARBA00023125"/>
    </source>
</evidence>